<dbReference type="AlphaFoldDB" id="A0A8A1LN81"/>
<dbReference type="Proteomes" id="UP000663419">
    <property type="component" value="Chromosome 4"/>
</dbReference>
<reference evidence="1" key="1">
    <citation type="submission" date="2021-01" db="EMBL/GenBank/DDBJ databases">
        <title>Chromosome-level genome assembly of a human fungal pathogen reveals clustering of transcriptionally co-regulated genes.</title>
        <authorList>
            <person name="Voorhies M."/>
            <person name="Cohen S."/>
            <person name="Shea T.P."/>
            <person name="Petrus S."/>
            <person name="Munoz J.F."/>
            <person name="Poplawski S."/>
            <person name="Goldman W.E."/>
            <person name="Michael T."/>
            <person name="Cuomo C.A."/>
            <person name="Sil A."/>
            <person name="Beyhan S."/>
        </authorList>
    </citation>
    <scope>NUCLEOTIDE SEQUENCE</scope>
    <source>
        <strain evidence="1">H88</strain>
    </source>
</reference>
<evidence type="ECO:0000313" key="2">
    <source>
        <dbReference type="Proteomes" id="UP000663419"/>
    </source>
</evidence>
<sequence>MVVELFSTTFNYVPALFRHVLSFPYMFNPNDLFSVYVFCYYCWILRIPYDPFCFGRTFFLGGDASSGQATQMLH</sequence>
<organism evidence="1 2">
    <name type="scientific">Ajellomyces capsulatus (strain H88)</name>
    <name type="common">Darling's disease fungus</name>
    <name type="synonym">Histoplasma capsulatum</name>
    <dbReference type="NCBI Taxonomy" id="544711"/>
    <lineage>
        <taxon>Eukaryota</taxon>
        <taxon>Fungi</taxon>
        <taxon>Dikarya</taxon>
        <taxon>Ascomycota</taxon>
        <taxon>Pezizomycotina</taxon>
        <taxon>Eurotiomycetes</taxon>
        <taxon>Eurotiomycetidae</taxon>
        <taxon>Onygenales</taxon>
        <taxon>Ajellomycetaceae</taxon>
        <taxon>Histoplasma</taxon>
    </lineage>
</organism>
<dbReference type="VEuPathDB" id="FungiDB:I7I53_03285"/>
<accession>A0A8A1LN81</accession>
<name>A0A8A1LN81_AJEC8</name>
<proteinExistence type="predicted"/>
<evidence type="ECO:0000313" key="1">
    <source>
        <dbReference type="EMBL" id="QSS55416.1"/>
    </source>
</evidence>
<gene>
    <name evidence="1" type="ORF">I7I53_03285</name>
</gene>
<dbReference type="EMBL" id="CP069105">
    <property type="protein sequence ID" value="QSS55416.1"/>
    <property type="molecule type" value="Genomic_DNA"/>
</dbReference>
<protein>
    <submittedName>
        <fullName evidence="1">Uncharacterized protein</fullName>
    </submittedName>
</protein>